<reference evidence="2 3" key="1">
    <citation type="submission" date="2024-01" db="EMBL/GenBank/DDBJ databases">
        <title>The genomes of 5 underutilized Papilionoideae crops provide insights into root nodulation and disease resistance.</title>
        <authorList>
            <person name="Yuan L."/>
        </authorList>
    </citation>
    <scope>NUCLEOTIDE SEQUENCE [LARGE SCALE GENOMIC DNA]</scope>
    <source>
        <strain evidence="2">LY-2023</strain>
        <tissue evidence="2">Leaf</tissue>
    </source>
</reference>
<gene>
    <name evidence="2" type="ORF">RJT34_25349</name>
</gene>
<keyword evidence="1" id="KW-0472">Membrane</keyword>
<accession>A0AAN9FPL4</accession>
<keyword evidence="3" id="KW-1185">Reference proteome</keyword>
<evidence type="ECO:0000313" key="2">
    <source>
        <dbReference type="EMBL" id="KAK7280287.1"/>
    </source>
</evidence>
<evidence type="ECO:0000313" key="3">
    <source>
        <dbReference type="Proteomes" id="UP001359559"/>
    </source>
</evidence>
<evidence type="ECO:0000256" key="1">
    <source>
        <dbReference type="SAM" id="Phobius"/>
    </source>
</evidence>
<dbReference type="AlphaFoldDB" id="A0AAN9FPL4"/>
<feature type="transmembrane region" description="Helical" evidence="1">
    <location>
        <begin position="76"/>
        <end position="94"/>
    </location>
</feature>
<dbReference type="EMBL" id="JAYKXN010000006">
    <property type="protein sequence ID" value="KAK7280287.1"/>
    <property type="molecule type" value="Genomic_DNA"/>
</dbReference>
<protein>
    <submittedName>
        <fullName evidence="2">Uncharacterized protein</fullName>
    </submittedName>
</protein>
<sequence>MKINPTLRKNYSAVAGWRLEVRVYNIINIITPFQPSHKAAKEKKQYLSPFLQKPYAHKRTRCSKTHSLPPSLPKPFSPFLSLSLSLSIYIYLLIRFYL</sequence>
<keyword evidence="1" id="KW-0812">Transmembrane</keyword>
<organism evidence="2 3">
    <name type="scientific">Clitoria ternatea</name>
    <name type="common">Butterfly pea</name>
    <dbReference type="NCBI Taxonomy" id="43366"/>
    <lineage>
        <taxon>Eukaryota</taxon>
        <taxon>Viridiplantae</taxon>
        <taxon>Streptophyta</taxon>
        <taxon>Embryophyta</taxon>
        <taxon>Tracheophyta</taxon>
        <taxon>Spermatophyta</taxon>
        <taxon>Magnoliopsida</taxon>
        <taxon>eudicotyledons</taxon>
        <taxon>Gunneridae</taxon>
        <taxon>Pentapetalae</taxon>
        <taxon>rosids</taxon>
        <taxon>fabids</taxon>
        <taxon>Fabales</taxon>
        <taxon>Fabaceae</taxon>
        <taxon>Papilionoideae</taxon>
        <taxon>50 kb inversion clade</taxon>
        <taxon>NPAAA clade</taxon>
        <taxon>indigoferoid/millettioid clade</taxon>
        <taxon>Phaseoleae</taxon>
        <taxon>Clitoria</taxon>
    </lineage>
</organism>
<dbReference type="Proteomes" id="UP001359559">
    <property type="component" value="Unassembled WGS sequence"/>
</dbReference>
<comment type="caution">
    <text evidence="2">The sequence shown here is derived from an EMBL/GenBank/DDBJ whole genome shotgun (WGS) entry which is preliminary data.</text>
</comment>
<name>A0AAN9FPL4_CLITE</name>
<proteinExistence type="predicted"/>
<keyword evidence="1" id="KW-1133">Transmembrane helix</keyword>